<sequence length="342" mass="38659">MSYDINLVIERIKSFHEKPLPPEERWYGVGAVFRRLADLPDDFPLRLQINHGPYIEDGPLAFYDNSPLPVLVCRKSLEGFHSRRPGKIAFSCGTAQVWYRRLNDIQLAEDAAGTLAFPCHSTHHIEAVFDHSAYAKHLLELPDHLQPVTVCMYWIDILSGYHQHYIDMGIPVVSAGHMADPLFLSNFYGNLRRHRYTTGNEMGTHAILSIEMGIPYFHSGSLPYYEDRTGGDPDFTTQYNHDYQGSRPMAWRFLGLLPKVDSCLEITDELKSFVSYLHGADEALDRIALRRFIVEAYLMATPAARIALNDVWGDRQLQSRLGLASSGSEGSVPVTVLPGQDH</sequence>
<protein>
    <submittedName>
        <fullName evidence="1">Uncharacterized protein</fullName>
    </submittedName>
</protein>
<gene>
    <name evidence="1" type="ORF">D3869_32140</name>
</gene>
<evidence type="ECO:0000313" key="2">
    <source>
        <dbReference type="Proteomes" id="UP000298693"/>
    </source>
</evidence>
<organism evidence="1 2">
    <name type="scientific">Azospirillum brasilense</name>
    <dbReference type="NCBI Taxonomy" id="192"/>
    <lineage>
        <taxon>Bacteria</taxon>
        <taxon>Pseudomonadati</taxon>
        <taxon>Pseudomonadota</taxon>
        <taxon>Alphaproteobacteria</taxon>
        <taxon>Rhodospirillales</taxon>
        <taxon>Azospirillaceae</taxon>
        <taxon>Azospirillum</taxon>
    </lineage>
</organism>
<keyword evidence="1" id="KW-0614">Plasmid</keyword>
<dbReference type="EMBL" id="CP032350">
    <property type="protein sequence ID" value="QCO19896.1"/>
    <property type="molecule type" value="Genomic_DNA"/>
</dbReference>
<name>A0A4D8RH61_AZOBR</name>
<dbReference type="AlphaFoldDB" id="A0A4D8RH61"/>
<dbReference type="Proteomes" id="UP000298693">
    <property type="component" value="Plasmid p5"/>
</dbReference>
<accession>A0A4D8RH61</accession>
<dbReference type="RefSeq" id="WP_137143687.1">
    <property type="nucleotide sequence ID" value="NZ_CP032350.1"/>
</dbReference>
<evidence type="ECO:0000313" key="1">
    <source>
        <dbReference type="EMBL" id="QCO19896.1"/>
    </source>
</evidence>
<geneLocation type="plasmid" evidence="1">
    <name>p5</name>
</geneLocation>
<proteinExistence type="predicted"/>
<reference evidence="1 2" key="1">
    <citation type="submission" date="2018-09" db="EMBL/GenBank/DDBJ databases">
        <title>Whole genome based analysis of evolution and adaptive divergence in Indian and Brazilian strains of Azospirillum brasilense.</title>
        <authorList>
            <person name="Singh C."/>
            <person name="Tripathi A.K."/>
        </authorList>
    </citation>
    <scope>NUCLEOTIDE SEQUENCE [LARGE SCALE GENOMIC DNA]</scope>
    <source>
        <strain evidence="1 2">MTCC4039</strain>
        <plasmid evidence="1 2">p5</plasmid>
    </source>
</reference>